<organism evidence="1 2">
    <name type="scientific">Trichonephila clavipes</name>
    <name type="common">Golden silk orbweaver</name>
    <name type="synonym">Nephila clavipes</name>
    <dbReference type="NCBI Taxonomy" id="2585209"/>
    <lineage>
        <taxon>Eukaryota</taxon>
        <taxon>Metazoa</taxon>
        <taxon>Ecdysozoa</taxon>
        <taxon>Arthropoda</taxon>
        <taxon>Chelicerata</taxon>
        <taxon>Arachnida</taxon>
        <taxon>Araneae</taxon>
        <taxon>Araneomorphae</taxon>
        <taxon>Entelegynae</taxon>
        <taxon>Araneoidea</taxon>
        <taxon>Nephilidae</taxon>
        <taxon>Trichonephila</taxon>
    </lineage>
</organism>
<evidence type="ECO:0000313" key="2">
    <source>
        <dbReference type="Proteomes" id="UP000887159"/>
    </source>
</evidence>
<comment type="caution">
    <text evidence="1">The sequence shown here is derived from an EMBL/GenBank/DDBJ whole genome shotgun (WGS) entry which is preliminary data.</text>
</comment>
<dbReference type="Proteomes" id="UP000887159">
    <property type="component" value="Unassembled WGS sequence"/>
</dbReference>
<keyword evidence="2" id="KW-1185">Reference proteome</keyword>
<accession>A0A8X6WLA5</accession>
<dbReference type="EMBL" id="BMAU01021435">
    <property type="protein sequence ID" value="GFY36126.1"/>
    <property type="molecule type" value="Genomic_DNA"/>
</dbReference>
<sequence>MHLIYGLEEGNAQAAERLSRKRNPQRDASGMFANLHQNLCESGALQDNRYNLNTGDYVLFRGIGIVIFQQDNEIPYAIISFFDTEGF</sequence>
<evidence type="ECO:0000313" key="1">
    <source>
        <dbReference type="EMBL" id="GFY36126.1"/>
    </source>
</evidence>
<proteinExistence type="predicted"/>
<protein>
    <submittedName>
        <fullName evidence="1">Uncharacterized protein</fullName>
    </submittedName>
</protein>
<gene>
    <name evidence="1" type="ORF">TNCV_4844981</name>
</gene>
<name>A0A8X6WLA5_TRICX</name>
<reference evidence="1" key="1">
    <citation type="submission" date="2020-08" db="EMBL/GenBank/DDBJ databases">
        <title>Multicomponent nature underlies the extraordinary mechanical properties of spider dragline silk.</title>
        <authorList>
            <person name="Kono N."/>
            <person name="Nakamura H."/>
            <person name="Mori M."/>
            <person name="Yoshida Y."/>
            <person name="Ohtoshi R."/>
            <person name="Malay A.D."/>
            <person name="Moran D.A.P."/>
            <person name="Tomita M."/>
            <person name="Numata K."/>
            <person name="Arakawa K."/>
        </authorList>
    </citation>
    <scope>NUCLEOTIDE SEQUENCE</scope>
</reference>
<dbReference type="AlphaFoldDB" id="A0A8X6WLA5"/>